<dbReference type="InterPro" id="IPR004398">
    <property type="entry name" value="RNA_MeTrfase_RsmD"/>
</dbReference>
<name>A0ABV9NQ14_9BACI</name>
<keyword evidence="1 3" id="KW-0489">Methyltransferase</keyword>
<dbReference type="InterPro" id="IPR029063">
    <property type="entry name" value="SAM-dependent_MTases_sf"/>
</dbReference>
<dbReference type="SUPFAM" id="SSF53335">
    <property type="entry name" value="S-adenosyl-L-methionine-dependent methyltransferases"/>
    <property type="match status" value="1"/>
</dbReference>
<dbReference type="InterPro" id="IPR002052">
    <property type="entry name" value="DNA_methylase_N6_adenine_CS"/>
</dbReference>
<accession>A0ABV9NQ14</accession>
<comment type="caution">
    <text evidence="3">The sequence shown here is derived from an EMBL/GenBank/DDBJ whole genome shotgun (WGS) entry which is preliminary data.</text>
</comment>
<dbReference type="Gene3D" id="3.40.50.150">
    <property type="entry name" value="Vaccinia Virus protein VP39"/>
    <property type="match status" value="1"/>
</dbReference>
<dbReference type="EMBL" id="JBHSGK010000003">
    <property type="protein sequence ID" value="MFC4735493.1"/>
    <property type="molecule type" value="Genomic_DNA"/>
</dbReference>
<dbReference type="GO" id="GO:0052913">
    <property type="term" value="F:16S rRNA (guanine(966)-N(2))-methyltransferase activity"/>
    <property type="evidence" value="ECO:0007669"/>
    <property type="project" value="UniProtKB-EC"/>
</dbReference>
<dbReference type="PANTHER" id="PTHR43542:SF1">
    <property type="entry name" value="METHYLTRANSFERASE"/>
    <property type="match status" value="1"/>
</dbReference>
<proteinExistence type="predicted"/>
<dbReference type="EC" id="2.1.1.171" evidence="3"/>
<evidence type="ECO:0000256" key="2">
    <source>
        <dbReference type="ARBA" id="ARBA00022679"/>
    </source>
</evidence>
<evidence type="ECO:0000313" key="4">
    <source>
        <dbReference type="Proteomes" id="UP001595896"/>
    </source>
</evidence>
<dbReference type="PANTHER" id="PTHR43542">
    <property type="entry name" value="METHYLTRANSFERASE"/>
    <property type="match status" value="1"/>
</dbReference>
<dbReference type="CDD" id="cd02440">
    <property type="entry name" value="AdoMet_MTases"/>
    <property type="match status" value="1"/>
</dbReference>
<dbReference type="PIRSF" id="PIRSF004553">
    <property type="entry name" value="CHP00095"/>
    <property type="match status" value="1"/>
</dbReference>
<sequence>MGDGNATCFRTRRRPEAFFACGISHKRGRTMRIISGEFKGRQLKAVPGMNTRPTSDKVREAFFHGTGPYFNGGWFLDLFGGSGAVGLEALSRGFERAVFVERNGKAFSVLKENVNNIGAGDRAELYRSEAGRALKAAAGRDLVFDMIYMDPPYDDDTYEEKIRYIASHGLLAADGILAAEHRKEKQLPEEIDGLRTIRRMNYGSTALTLFGHKK</sequence>
<gene>
    <name evidence="3" type="primary">rsmD</name>
    <name evidence="3" type="ORF">ACFO4L_02745</name>
</gene>
<reference evidence="4" key="1">
    <citation type="journal article" date="2019" name="Int. J. Syst. Evol. Microbiol.">
        <title>The Global Catalogue of Microorganisms (GCM) 10K type strain sequencing project: providing services to taxonomists for standard genome sequencing and annotation.</title>
        <authorList>
            <consortium name="The Broad Institute Genomics Platform"/>
            <consortium name="The Broad Institute Genome Sequencing Center for Infectious Disease"/>
            <person name="Wu L."/>
            <person name="Ma J."/>
        </authorList>
    </citation>
    <scope>NUCLEOTIDE SEQUENCE [LARGE SCALE GENOMIC DNA]</scope>
    <source>
        <strain evidence="4">JCM 12165</strain>
    </source>
</reference>
<protein>
    <submittedName>
        <fullName evidence="3">16S rRNA (Guanine(966)-N(2))-methyltransferase RsmD</fullName>
        <ecNumber evidence="3">2.1.1.171</ecNumber>
    </submittedName>
</protein>
<keyword evidence="2 3" id="KW-0808">Transferase</keyword>
<dbReference type="NCBIfam" id="TIGR00095">
    <property type="entry name" value="16S rRNA (guanine(966)-N(2))-methyltransferase RsmD"/>
    <property type="match status" value="1"/>
</dbReference>
<dbReference type="Pfam" id="PF03602">
    <property type="entry name" value="Cons_hypoth95"/>
    <property type="match status" value="1"/>
</dbReference>
<dbReference type="RefSeq" id="WP_377908117.1">
    <property type="nucleotide sequence ID" value="NZ_JBHSGK010000003.1"/>
</dbReference>
<organism evidence="3 4">
    <name type="scientific">Bacillus daqingensis</name>
    <dbReference type="NCBI Taxonomy" id="872396"/>
    <lineage>
        <taxon>Bacteria</taxon>
        <taxon>Bacillati</taxon>
        <taxon>Bacillota</taxon>
        <taxon>Bacilli</taxon>
        <taxon>Bacillales</taxon>
        <taxon>Bacillaceae</taxon>
        <taxon>Bacillus</taxon>
    </lineage>
</organism>
<dbReference type="Proteomes" id="UP001595896">
    <property type="component" value="Unassembled WGS sequence"/>
</dbReference>
<dbReference type="PROSITE" id="PS00092">
    <property type="entry name" value="N6_MTASE"/>
    <property type="match status" value="1"/>
</dbReference>
<keyword evidence="4" id="KW-1185">Reference proteome</keyword>
<evidence type="ECO:0000313" key="3">
    <source>
        <dbReference type="EMBL" id="MFC4735493.1"/>
    </source>
</evidence>
<evidence type="ECO:0000256" key="1">
    <source>
        <dbReference type="ARBA" id="ARBA00022603"/>
    </source>
</evidence>